<dbReference type="Proteomes" id="UP000000724">
    <property type="component" value="Contig Pc00c21"/>
</dbReference>
<feature type="compositionally biased region" description="Basic and acidic residues" evidence="1">
    <location>
        <begin position="81"/>
        <end position="99"/>
    </location>
</feature>
<organism evidence="2 3">
    <name type="scientific">Penicillium rubens (strain ATCC 28089 / DSM 1075 / NRRL 1951 / Wisconsin 54-1255)</name>
    <name type="common">Penicillium chrysogenum</name>
    <dbReference type="NCBI Taxonomy" id="500485"/>
    <lineage>
        <taxon>Eukaryota</taxon>
        <taxon>Fungi</taxon>
        <taxon>Dikarya</taxon>
        <taxon>Ascomycota</taxon>
        <taxon>Pezizomycotina</taxon>
        <taxon>Eurotiomycetes</taxon>
        <taxon>Eurotiomycetidae</taxon>
        <taxon>Eurotiales</taxon>
        <taxon>Aspergillaceae</taxon>
        <taxon>Penicillium</taxon>
        <taxon>Penicillium chrysogenum species complex</taxon>
    </lineage>
</organism>
<dbReference type="VEuPathDB" id="FungiDB:PCH_Pc21g22180"/>
<dbReference type="OrthoDB" id="4368405at2759"/>
<name>B6HMZ8_PENRW</name>
<dbReference type="EMBL" id="AM920436">
    <property type="protein sequence ID" value="CAP97115.1"/>
    <property type="molecule type" value="Genomic_DNA"/>
</dbReference>
<feature type="region of interest" description="Disordered" evidence="1">
    <location>
        <begin position="22"/>
        <end position="104"/>
    </location>
</feature>
<dbReference type="AlphaFoldDB" id="B6HMZ8"/>
<evidence type="ECO:0000313" key="2">
    <source>
        <dbReference type="EMBL" id="CAP97115.1"/>
    </source>
</evidence>
<dbReference type="KEGG" id="pcs:N7525_006331"/>
<gene>
    <name evidence="2" type="ORF">Pc21g22180</name>
    <name evidence="2" type="ORF">PCH_Pc21g22180</name>
</gene>
<proteinExistence type="predicted"/>
<reference evidence="2 3" key="1">
    <citation type="journal article" date="2008" name="Nat. Biotechnol.">
        <title>Genome sequencing and analysis of the filamentous fungus Penicillium chrysogenum.</title>
        <authorList>
            <person name="van den Berg M.A."/>
            <person name="Albang R."/>
            <person name="Albermann K."/>
            <person name="Badger J.H."/>
            <person name="Daran J.-M."/>
            <person name="Driessen A.J.M."/>
            <person name="Garcia-Estrada C."/>
            <person name="Fedorova N.D."/>
            <person name="Harris D.M."/>
            <person name="Heijne W.H.M."/>
            <person name="Joardar V.S."/>
            <person name="Kiel J.A.K.W."/>
            <person name="Kovalchuk A."/>
            <person name="Martin J.F."/>
            <person name="Nierman W.C."/>
            <person name="Nijland J.G."/>
            <person name="Pronk J.T."/>
            <person name="Roubos J.A."/>
            <person name="van der Klei I.J."/>
            <person name="van Peij N.N.M.E."/>
            <person name="Veenhuis M."/>
            <person name="von Doehren H."/>
            <person name="Wagner C."/>
            <person name="Wortman J.R."/>
            <person name="Bovenberg R.A.L."/>
        </authorList>
    </citation>
    <scope>NUCLEOTIDE SEQUENCE [LARGE SCALE GENOMIC DNA]</scope>
    <source>
        <strain evidence="3">ATCC 28089 / DSM 1075 / NRRL 1951 / Wisconsin 54-1255</strain>
    </source>
</reference>
<keyword evidence="3" id="KW-1185">Reference proteome</keyword>
<dbReference type="HOGENOM" id="CLU_1185359_0_0_1"/>
<feature type="region of interest" description="Disordered" evidence="1">
    <location>
        <begin position="184"/>
        <end position="203"/>
    </location>
</feature>
<accession>B6HMZ8</accession>
<evidence type="ECO:0000313" key="3">
    <source>
        <dbReference type="Proteomes" id="UP000000724"/>
    </source>
</evidence>
<protein>
    <submittedName>
        <fullName evidence="2">Uncharacterized protein</fullName>
    </submittedName>
</protein>
<evidence type="ECO:0000256" key="1">
    <source>
        <dbReference type="SAM" id="MobiDB-lite"/>
    </source>
</evidence>
<dbReference type="GeneID" id="8305046"/>
<sequence>MPILAQGHLEWCNLEYQAKDAIPRQPGNRTGSEMHPDLNAGAAPRSYHSFGCSGGAKLTRSSSAADNLSKGPPHTMPKSSQDVDKKASNGEVSPERTDEVQSYSSMLSQSATDCLFDVRATSHALSDPKGLSLSTGQSEVAHEGNDNFLFTASLFGAITSYSKESCEPVSGSGWVPQMYGASVGPVSEDKSPNHQEPPMVPEDPKNIFSLSQILYSQGADGNFMSMGRIYNGLL</sequence>